<evidence type="ECO:0000313" key="3">
    <source>
        <dbReference type="Proteomes" id="UP000037035"/>
    </source>
</evidence>
<feature type="transmembrane region" description="Helical" evidence="1">
    <location>
        <begin position="309"/>
        <end position="334"/>
    </location>
</feature>
<comment type="caution">
    <text evidence="2">The sequence shown here is derived from an EMBL/GenBank/DDBJ whole genome shotgun (WGS) entry which is preliminary data.</text>
</comment>
<dbReference type="VEuPathDB" id="FungiDB:VP01_1553g3"/>
<dbReference type="EMBL" id="LAVV01006153">
    <property type="protein sequence ID" value="KNZ60439.1"/>
    <property type="molecule type" value="Genomic_DNA"/>
</dbReference>
<keyword evidence="1" id="KW-0812">Transmembrane</keyword>
<keyword evidence="1" id="KW-1133">Transmembrane helix</keyword>
<dbReference type="AlphaFoldDB" id="A0A0L6VIA4"/>
<gene>
    <name evidence="2" type="ORF">VP01_1553g3</name>
</gene>
<keyword evidence="3" id="KW-1185">Reference proteome</keyword>
<organism evidence="2 3">
    <name type="scientific">Puccinia sorghi</name>
    <dbReference type="NCBI Taxonomy" id="27349"/>
    <lineage>
        <taxon>Eukaryota</taxon>
        <taxon>Fungi</taxon>
        <taxon>Dikarya</taxon>
        <taxon>Basidiomycota</taxon>
        <taxon>Pucciniomycotina</taxon>
        <taxon>Pucciniomycetes</taxon>
        <taxon>Pucciniales</taxon>
        <taxon>Pucciniaceae</taxon>
        <taxon>Puccinia</taxon>
    </lineage>
</organism>
<evidence type="ECO:0000313" key="2">
    <source>
        <dbReference type="EMBL" id="KNZ60439.1"/>
    </source>
</evidence>
<feature type="transmembrane region" description="Helical" evidence="1">
    <location>
        <begin position="119"/>
        <end position="142"/>
    </location>
</feature>
<evidence type="ECO:0000256" key="1">
    <source>
        <dbReference type="SAM" id="Phobius"/>
    </source>
</evidence>
<accession>A0A0L6VIA4</accession>
<proteinExistence type="predicted"/>
<keyword evidence="1" id="KW-0472">Membrane</keyword>
<dbReference type="Proteomes" id="UP000037035">
    <property type="component" value="Unassembled WGS sequence"/>
</dbReference>
<sequence length="342" mass="39729">MIFILSFANSHCLIELSFLEIEFIIFDNFKGTSTPIFESSPLRFDQPNFPLEYIEGDLFNGARGMIIPSKKLQKLVVQMVNLRVNIIIPDITQEKYHINFYFPCPDIQQDRVYLTLKCLIRFCLTLPITVIIFIFILSYFILHLKLILHYLNPNDRCHKDVCNYLEASPLEAHITKPLDTFTQRASHERFYSSVELQYLTPGDHSLALSWQVPSQRCSHRLGCKYIEGWLYHACIYNSKRMGSVLDVIGAEAEDIPPVGETPGKSQGLQDHKRGHPSLKIIISSPVRLLNFRHIATQHKNSIKRNDNRIINNIFMILLSFFFIEFLCCVAKYIYDSIIIFLY</sequence>
<reference evidence="2 3" key="1">
    <citation type="submission" date="2015-08" db="EMBL/GenBank/DDBJ databases">
        <title>Next Generation Sequencing and Analysis of the Genome of Puccinia sorghi L Schw, the Causal Agent of Maize Common Rust.</title>
        <authorList>
            <person name="Rochi L."/>
            <person name="Burguener G."/>
            <person name="Darino M."/>
            <person name="Turjanski A."/>
            <person name="Kreff E."/>
            <person name="Dieguez M.J."/>
            <person name="Sacco F."/>
        </authorList>
    </citation>
    <scope>NUCLEOTIDE SEQUENCE [LARGE SCALE GENOMIC DNA]</scope>
    <source>
        <strain evidence="2 3">RO10H11247</strain>
    </source>
</reference>
<protein>
    <submittedName>
        <fullName evidence="2">Uncharacterized protein</fullName>
    </submittedName>
</protein>
<name>A0A0L6VIA4_9BASI</name>